<feature type="compositionally biased region" description="Polar residues" evidence="5">
    <location>
        <begin position="205"/>
        <end position="215"/>
    </location>
</feature>
<dbReference type="PANTHER" id="PTHR13793">
    <property type="entry name" value="PHD FINGER PROTEINS"/>
    <property type="match status" value="1"/>
</dbReference>
<feature type="compositionally biased region" description="Low complexity" evidence="5">
    <location>
        <begin position="247"/>
        <end position="262"/>
    </location>
</feature>
<dbReference type="EMBL" id="BLXT01008609">
    <property type="protein sequence ID" value="GFO50391.1"/>
    <property type="molecule type" value="Genomic_DNA"/>
</dbReference>
<dbReference type="PROSITE" id="PS01359">
    <property type="entry name" value="ZF_PHD_1"/>
    <property type="match status" value="1"/>
</dbReference>
<gene>
    <name evidence="8" type="ORF">PoB_007689600</name>
</gene>
<dbReference type="InterPro" id="IPR019787">
    <property type="entry name" value="Znf_PHD-finger"/>
</dbReference>
<dbReference type="Proteomes" id="UP000735302">
    <property type="component" value="Unassembled WGS sequence"/>
</dbReference>
<feature type="domain" description="PHD-type" evidence="7">
    <location>
        <begin position="66"/>
        <end position="184"/>
    </location>
</feature>
<reference evidence="8 9" key="1">
    <citation type="journal article" date="2021" name="Elife">
        <title>Chloroplast acquisition without the gene transfer in kleptoplastic sea slugs, Plakobranchus ocellatus.</title>
        <authorList>
            <person name="Maeda T."/>
            <person name="Takahashi S."/>
            <person name="Yoshida T."/>
            <person name="Shimamura S."/>
            <person name="Takaki Y."/>
            <person name="Nagai Y."/>
            <person name="Toyoda A."/>
            <person name="Suzuki Y."/>
            <person name="Arimoto A."/>
            <person name="Ishii H."/>
            <person name="Satoh N."/>
            <person name="Nishiyama T."/>
            <person name="Hasebe M."/>
            <person name="Maruyama T."/>
            <person name="Minagawa J."/>
            <person name="Obokata J."/>
            <person name="Shigenobu S."/>
        </authorList>
    </citation>
    <scope>NUCLEOTIDE SEQUENCE [LARGE SCALE GENOMIC DNA]</scope>
</reference>
<dbReference type="InterPro" id="IPR049773">
    <property type="entry name" value="AF10-like_CC"/>
</dbReference>
<dbReference type="CDD" id="cd20901">
    <property type="entry name" value="CC_AF10"/>
    <property type="match status" value="1"/>
</dbReference>
<dbReference type="InterPro" id="IPR001965">
    <property type="entry name" value="Znf_PHD"/>
</dbReference>
<dbReference type="GO" id="GO:0008270">
    <property type="term" value="F:zinc ion binding"/>
    <property type="evidence" value="ECO:0007669"/>
    <property type="project" value="UniProtKB-KW"/>
</dbReference>
<keyword evidence="1" id="KW-0479">Metal-binding</keyword>
<keyword evidence="2 4" id="KW-0863">Zinc-finger</keyword>
<dbReference type="InterPro" id="IPR011011">
    <property type="entry name" value="Znf_FYVE_PHD"/>
</dbReference>
<dbReference type="CDD" id="cd15672">
    <property type="entry name" value="ePHD_AF10_like"/>
    <property type="match status" value="1"/>
</dbReference>
<dbReference type="InterPro" id="IPR019786">
    <property type="entry name" value="Zinc_finger_PHD-type_CS"/>
</dbReference>
<dbReference type="Pfam" id="PF13832">
    <property type="entry name" value="zf-HC5HC2H_2"/>
    <property type="match status" value="1"/>
</dbReference>
<protein>
    <submittedName>
        <fullName evidence="8">Protein af-10</fullName>
    </submittedName>
</protein>
<dbReference type="InterPro" id="IPR013083">
    <property type="entry name" value="Znf_RING/FYVE/PHD"/>
</dbReference>
<dbReference type="InterPro" id="IPR034732">
    <property type="entry name" value="EPHD"/>
</dbReference>
<evidence type="ECO:0000259" key="7">
    <source>
        <dbReference type="PROSITE" id="PS51805"/>
    </source>
</evidence>
<dbReference type="FunFam" id="3.30.40.10:FF:000053">
    <property type="entry name" value="protein AF-10 isoform X2"/>
    <property type="match status" value="1"/>
</dbReference>
<dbReference type="AlphaFoldDB" id="A0AAV4E202"/>
<dbReference type="Pfam" id="PF13831">
    <property type="entry name" value="PHD_2"/>
    <property type="match status" value="1"/>
</dbReference>
<evidence type="ECO:0000256" key="5">
    <source>
        <dbReference type="SAM" id="MobiDB-lite"/>
    </source>
</evidence>
<name>A0AAV4E202_9GAST</name>
<dbReference type="GO" id="GO:0006357">
    <property type="term" value="P:regulation of transcription by RNA polymerase II"/>
    <property type="evidence" value="ECO:0007669"/>
    <property type="project" value="TreeGrafter"/>
</dbReference>
<evidence type="ECO:0000256" key="3">
    <source>
        <dbReference type="ARBA" id="ARBA00022833"/>
    </source>
</evidence>
<feature type="compositionally biased region" description="Basic residues" evidence="5">
    <location>
        <begin position="419"/>
        <end position="428"/>
    </location>
</feature>
<evidence type="ECO:0000313" key="9">
    <source>
        <dbReference type="Proteomes" id="UP000735302"/>
    </source>
</evidence>
<feature type="region of interest" description="Disordered" evidence="5">
    <location>
        <begin position="198"/>
        <end position="446"/>
    </location>
</feature>
<evidence type="ECO:0000259" key="6">
    <source>
        <dbReference type="PROSITE" id="PS50016"/>
    </source>
</evidence>
<dbReference type="CDD" id="cd15574">
    <property type="entry name" value="PHD_AF10_AF17"/>
    <property type="match status" value="1"/>
</dbReference>
<dbReference type="PROSITE" id="PS50016">
    <property type="entry name" value="ZF_PHD_2"/>
    <property type="match status" value="2"/>
</dbReference>
<dbReference type="GO" id="GO:0031491">
    <property type="term" value="F:nucleosome binding"/>
    <property type="evidence" value="ECO:0007669"/>
    <property type="project" value="TreeGrafter"/>
</dbReference>
<evidence type="ECO:0000256" key="4">
    <source>
        <dbReference type="PROSITE-ProRule" id="PRU00146"/>
    </source>
</evidence>
<dbReference type="GO" id="GO:0005634">
    <property type="term" value="C:nucleus"/>
    <property type="evidence" value="ECO:0007669"/>
    <property type="project" value="TreeGrafter"/>
</dbReference>
<keyword evidence="3" id="KW-0862">Zinc</keyword>
<dbReference type="SMART" id="SM00249">
    <property type="entry name" value="PHD"/>
    <property type="match status" value="2"/>
</dbReference>
<feature type="compositionally biased region" description="Low complexity" evidence="5">
    <location>
        <begin position="277"/>
        <end position="294"/>
    </location>
</feature>
<feature type="compositionally biased region" description="Polar residues" evidence="5">
    <location>
        <begin position="431"/>
        <end position="444"/>
    </location>
</feature>
<dbReference type="InterPro" id="IPR050701">
    <property type="entry name" value="Histone_Mod_Regulator"/>
</dbReference>
<accession>A0AAV4E202</accession>
<dbReference type="PROSITE" id="PS51805">
    <property type="entry name" value="EPHD"/>
    <property type="match status" value="1"/>
</dbReference>
<organism evidence="8 9">
    <name type="scientific">Plakobranchus ocellatus</name>
    <dbReference type="NCBI Taxonomy" id="259542"/>
    <lineage>
        <taxon>Eukaryota</taxon>
        <taxon>Metazoa</taxon>
        <taxon>Spiralia</taxon>
        <taxon>Lophotrochozoa</taxon>
        <taxon>Mollusca</taxon>
        <taxon>Gastropoda</taxon>
        <taxon>Heterobranchia</taxon>
        <taxon>Euthyneura</taxon>
        <taxon>Panpulmonata</taxon>
        <taxon>Sacoglossa</taxon>
        <taxon>Placobranchoidea</taxon>
        <taxon>Plakobranchidae</taxon>
        <taxon>Plakobranchus</taxon>
    </lineage>
</organism>
<dbReference type="SUPFAM" id="SSF57903">
    <property type="entry name" value="FYVE/PHD zinc finger"/>
    <property type="match status" value="1"/>
</dbReference>
<evidence type="ECO:0000313" key="8">
    <source>
        <dbReference type="EMBL" id="GFO50391.1"/>
    </source>
</evidence>
<feature type="domain" description="PHD-type" evidence="6">
    <location>
        <begin position="121"/>
        <end position="183"/>
    </location>
</feature>
<feature type="region of interest" description="Disordered" evidence="5">
    <location>
        <begin position="614"/>
        <end position="644"/>
    </location>
</feature>
<evidence type="ECO:0000256" key="1">
    <source>
        <dbReference type="ARBA" id="ARBA00022723"/>
    </source>
</evidence>
<keyword evidence="9" id="KW-1185">Reference proteome</keyword>
<proteinExistence type="predicted"/>
<dbReference type="GO" id="GO:0042393">
    <property type="term" value="F:histone binding"/>
    <property type="evidence" value="ECO:0007669"/>
    <property type="project" value="TreeGrafter"/>
</dbReference>
<feature type="domain" description="PHD-type" evidence="6">
    <location>
        <begin position="9"/>
        <end position="61"/>
    </location>
</feature>
<feature type="compositionally biased region" description="Polar residues" evidence="5">
    <location>
        <begin position="304"/>
        <end position="322"/>
    </location>
</feature>
<feature type="compositionally biased region" description="Low complexity" evidence="5">
    <location>
        <begin position="372"/>
        <end position="383"/>
    </location>
</feature>
<dbReference type="Gene3D" id="3.30.40.10">
    <property type="entry name" value="Zinc/RING finger domain, C3HC4 (zinc finger)"/>
    <property type="match status" value="2"/>
</dbReference>
<evidence type="ECO:0000256" key="2">
    <source>
        <dbReference type="ARBA" id="ARBA00022771"/>
    </source>
</evidence>
<dbReference type="InterPro" id="IPR049781">
    <property type="entry name" value="AF10/AF17_PHD"/>
</dbReference>
<feature type="compositionally biased region" description="Low complexity" evidence="5">
    <location>
        <begin position="323"/>
        <end position="339"/>
    </location>
</feature>
<comment type="caution">
    <text evidence="8">The sequence shown here is derived from an EMBL/GenBank/DDBJ whole genome shotgun (WGS) entry which is preliminary data.</text>
</comment>
<sequence length="797" mass="84856">MSKKVKEMIGGCCVCSDERGWSENPLVYCDGAGCSVAVHQACYGIVQVPTGPWFCRKCESQERVARVKCELCPQRAGALKRTDSGGWCHVVCALYIPEACFANVQTMEPIVLTAVPHERFNKICYICEEQKRDTKATAGACMQCNRTNCKQYFHVTCAQAQGLLCEVMGSYENVTYCGYCSHHYKKLKNHSNVKTIPAFRPIPSENGTSDSSPEKSNPPKLEISSKVICNPQQPSSDKAVEAEKSPQVDQSVSSTSDSIPVSCNGGGSDTHVKTDISATASSQVSDVSSAVSPSGGTVGDGDGQKSSCESGGGSSDHSIQEPSSSGVGVSAVRVASSVSKGQPDKGAASSSTEQLEIDVEAVSTGAGLCRQSSSPSTVTVPTTLSKRHHSGTHDELRKAYNKKQKGRNISSSTVERKERLKKAMKKRRDSGGSSQASSTKQKLNSPPIVASTLPGHHDYCGNTFGGSPYFQSLSASGQVSMPSFSSNTEPSLSGMDPMHLIQPPKYFPSVLAGSSYRNQDRTQDMPLSMEQLLEQQWEQGAKFLMQQGDHFDISSLLNCLHKLKGENLALEEQVKELTSRRDHLMMVNARLALPLSIFDNSAINNNINSENVTEPASLASKTSSSMGSLEDISSPDDVQTPKLAPAHVSSCSGLVVEDIVSPVETHQGPLSMLPRLKPESEEMGSLSNFPYTNQACPAQPLMYSAVNPPPPSLMAINTTTSVSSGSVSSPLMLPNLTSSSTSLSTSLSLSANSLPLLSSSLSSSSKYSSSLPPTLDASHIPNLSGLCLSSKTDKSIL</sequence>
<dbReference type="PANTHER" id="PTHR13793:SF164">
    <property type="entry name" value="ALHAMBRA, ISOFORM P"/>
    <property type="match status" value="1"/>
</dbReference>